<dbReference type="FunFam" id="3.40.50.2020:FF:000043">
    <property type="entry name" value="Ribose-phosphate pyrophosphokinase 1"/>
    <property type="match status" value="1"/>
</dbReference>
<evidence type="ECO:0000256" key="3">
    <source>
        <dbReference type="ARBA" id="ARBA00006478"/>
    </source>
</evidence>
<evidence type="ECO:0000256" key="10">
    <source>
        <dbReference type="ARBA" id="ARBA00022741"/>
    </source>
</evidence>
<evidence type="ECO:0000256" key="17">
    <source>
        <dbReference type="SAM" id="MobiDB-lite"/>
    </source>
</evidence>
<keyword evidence="8" id="KW-0479">Metal-binding</keyword>
<comment type="catalytic activity">
    <reaction evidence="15">
        <text>D-ribose 5-phosphate + ATP = 5-phospho-alpha-D-ribose 1-diphosphate + AMP + H(+)</text>
        <dbReference type="Rhea" id="RHEA:15609"/>
        <dbReference type="ChEBI" id="CHEBI:15378"/>
        <dbReference type="ChEBI" id="CHEBI:30616"/>
        <dbReference type="ChEBI" id="CHEBI:58017"/>
        <dbReference type="ChEBI" id="CHEBI:78346"/>
        <dbReference type="ChEBI" id="CHEBI:456215"/>
        <dbReference type="EC" id="2.7.6.1"/>
    </reaction>
</comment>
<sequence>MADNFAPPRLRVSLDQPDYLLLGPPKMRGAIVFSGSSHPALVDGICDRLGSRRGQASLGKFANGETSVTIHTSIREKDVFIVQSGSQKINDSVIELLIMISACKGSSAKSITAVMPYFPYSPQSKKKQHRGAITARMVANLLHIAGVNHVITLDLHASQMQGFFKCPVDNLIAEPLLARWIKLNVPNWPEAVVVSKNPGGTKRVTSLADALKLSFGIVTTDRRRAGTAVMNENAAEQVTLDGVYEAPVVEVDAGHINPLANLSQTKPRPHNRVRRSQGGAESSGSPLSKSVRVNSVTESEVPVEQVKEQVQTNGTLERSEESVEESAIAKEAGAADADDEAEEAEYNDERARNVIHGRLVQGHIVDESHPSPALSATSNSAYRGRPPSEAEDEHIPEHMISSFVSTSSSVRHNRESEHTHALGGTIDAAASSEDEEDDLRVPGLETMVTLVGNVKGRPVFLVDDMIDKSASWIAAAETVVKRGGATSVYCMATHGLFGGDCLEELAACECIDKIVVTNSFPVPIEKQAQARGKLVMIGIDNLLAEAIRRNHHGESISQLFNHFD</sequence>
<evidence type="ECO:0000256" key="7">
    <source>
        <dbReference type="ARBA" id="ARBA00022679"/>
    </source>
</evidence>
<evidence type="ECO:0000313" key="19">
    <source>
        <dbReference type="EMBL" id="KAF2747899.1"/>
    </source>
</evidence>
<dbReference type="SUPFAM" id="SSF53271">
    <property type="entry name" value="PRTase-like"/>
    <property type="match status" value="2"/>
</dbReference>
<feature type="compositionally biased region" description="Low complexity" evidence="17">
    <location>
        <begin position="325"/>
        <end position="335"/>
    </location>
</feature>
<organism evidence="19 20">
    <name type="scientific">Sporormia fimetaria CBS 119925</name>
    <dbReference type="NCBI Taxonomy" id="1340428"/>
    <lineage>
        <taxon>Eukaryota</taxon>
        <taxon>Fungi</taxon>
        <taxon>Dikarya</taxon>
        <taxon>Ascomycota</taxon>
        <taxon>Pezizomycotina</taxon>
        <taxon>Dothideomycetes</taxon>
        <taxon>Pleosporomycetidae</taxon>
        <taxon>Pleosporales</taxon>
        <taxon>Sporormiaceae</taxon>
        <taxon>Sporormia</taxon>
    </lineage>
</organism>
<feature type="region of interest" description="Disordered" evidence="17">
    <location>
        <begin position="366"/>
        <end position="392"/>
    </location>
</feature>
<dbReference type="InterPro" id="IPR000836">
    <property type="entry name" value="PRTase_dom"/>
</dbReference>
<gene>
    <name evidence="19" type="ORF">M011DRAFT_43188</name>
</gene>
<dbReference type="GO" id="GO:0006015">
    <property type="term" value="P:5-phosphoribose 1-diphosphate biosynthetic process"/>
    <property type="evidence" value="ECO:0007669"/>
    <property type="project" value="TreeGrafter"/>
</dbReference>
<dbReference type="InterPro" id="IPR029057">
    <property type="entry name" value="PRTase-like"/>
</dbReference>
<feature type="compositionally biased region" description="Acidic residues" evidence="17">
    <location>
        <begin position="336"/>
        <end position="346"/>
    </location>
</feature>
<keyword evidence="13" id="KW-0460">Magnesium</keyword>
<dbReference type="FunFam" id="3.40.50.2020:FF:000017">
    <property type="entry name" value="Ribose-phosphate pyrophosphokinase 1"/>
    <property type="match status" value="1"/>
</dbReference>
<comment type="similarity">
    <text evidence="3">Belongs to the ribose-phosphate pyrophosphokinase family.</text>
</comment>
<evidence type="ECO:0000313" key="20">
    <source>
        <dbReference type="Proteomes" id="UP000799440"/>
    </source>
</evidence>
<keyword evidence="20" id="KW-1185">Reference proteome</keyword>
<dbReference type="GO" id="GO:0005737">
    <property type="term" value="C:cytoplasm"/>
    <property type="evidence" value="ECO:0007669"/>
    <property type="project" value="UniProtKB-SubCell"/>
</dbReference>
<keyword evidence="7" id="KW-0808">Transferase</keyword>
<feature type="region of interest" description="Disordered" evidence="17">
    <location>
        <begin position="411"/>
        <end position="436"/>
    </location>
</feature>
<keyword evidence="6" id="KW-0597">Phosphoprotein</keyword>
<accession>A0A6A6VDQ8</accession>
<reference evidence="19" key="1">
    <citation type="journal article" date="2020" name="Stud. Mycol.">
        <title>101 Dothideomycetes genomes: a test case for predicting lifestyles and emergence of pathogens.</title>
        <authorList>
            <person name="Haridas S."/>
            <person name="Albert R."/>
            <person name="Binder M."/>
            <person name="Bloem J."/>
            <person name="Labutti K."/>
            <person name="Salamov A."/>
            <person name="Andreopoulos B."/>
            <person name="Baker S."/>
            <person name="Barry K."/>
            <person name="Bills G."/>
            <person name="Bluhm B."/>
            <person name="Cannon C."/>
            <person name="Castanera R."/>
            <person name="Culley D."/>
            <person name="Daum C."/>
            <person name="Ezra D."/>
            <person name="Gonzalez J."/>
            <person name="Henrissat B."/>
            <person name="Kuo A."/>
            <person name="Liang C."/>
            <person name="Lipzen A."/>
            <person name="Lutzoni F."/>
            <person name="Magnuson J."/>
            <person name="Mondo S."/>
            <person name="Nolan M."/>
            <person name="Ohm R."/>
            <person name="Pangilinan J."/>
            <person name="Park H.-J."/>
            <person name="Ramirez L."/>
            <person name="Alfaro M."/>
            <person name="Sun H."/>
            <person name="Tritt A."/>
            <person name="Yoshinaga Y."/>
            <person name="Zwiers L.-H."/>
            <person name="Turgeon B."/>
            <person name="Goodwin S."/>
            <person name="Spatafora J."/>
            <person name="Crous P."/>
            <person name="Grigoriev I."/>
        </authorList>
    </citation>
    <scope>NUCLEOTIDE SEQUENCE</scope>
    <source>
        <strain evidence="19">CBS 119925</strain>
    </source>
</reference>
<dbReference type="Pfam" id="PF13793">
    <property type="entry name" value="Pribosyltran_N"/>
    <property type="match status" value="1"/>
</dbReference>
<dbReference type="InterPro" id="IPR000842">
    <property type="entry name" value="PRib_PP_synth_CS"/>
</dbReference>
<dbReference type="CDD" id="cd06223">
    <property type="entry name" value="PRTases_typeI"/>
    <property type="match status" value="1"/>
</dbReference>
<evidence type="ECO:0000256" key="13">
    <source>
        <dbReference type="ARBA" id="ARBA00022842"/>
    </source>
</evidence>
<keyword evidence="9" id="KW-0545">Nucleotide biosynthesis</keyword>
<dbReference type="GO" id="GO:0005524">
    <property type="term" value="F:ATP binding"/>
    <property type="evidence" value="ECO:0007669"/>
    <property type="project" value="UniProtKB-KW"/>
</dbReference>
<dbReference type="GO" id="GO:0002189">
    <property type="term" value="C:ribose phosphate diphosphokinase complex"/>
    <property type="evidence" value="ECO:0007669"/>
    <property type="project" value="TreeGrafter"/>
</dbReference>
<evidence type="ECO:0000256" key="14">
    <source>
        <dbReference type="ARBA" id="ARBA00040334"/>
    </source>
</evidence>
<evidence type="ECO:0000259" key="18">
    <source>
        <dbReference type="Pfam" id="PF13793"/>
    </source>
</evidence>
<dbReference type="AlphaFoldDB" id="A0A6A6VDQ8"/>
<evidence type="ECO:0000256" key="5">
    <source>
        <dbReference type="ARBA" id="ARBA00022490"/>
    </source>
</evidence>
<dbReference type="Proteomes" id="UP000799440">
    <property type="component" value="Unassembled WGS sequence"/>
</dbReference>
<dbReference type="GO" id="GO:0000287">
    <property type="term" value="F:magnesium ion binding"/>
    <property type="evidence" value="ECO:0007669"/>
    <property type="project" value="InterPro"/>
</dbReference>
<evidence type="ECO:0000256" key="4">
    <source>
        <dbReference type="ARBA" id="ARBA00013247"/>
    </source>
</evidence>
<keyword evidence="10" id="KW-0547">Nucleotide-binding</keyword>
<dbReference type="PANTHER" id="PTHR10210:SF57">
    <property type="entry name" value="RIBOSE-PHOSPHATE DIPHOSPHOKINASE"/>
    <property type="match status" value="1"/>
</dbReference>
<keyword evidence="12" id="KW-0067">ATP-binding</keyword>
<comment type="subcellular location">
    <subcellularLocation>
        <location evidence="1">Cytoplasm</location>
    </subcellularLocation>
</comment>
<evidence type="ECO:0000256" key="12">
    <source>
        <dbReference type="ARBA" id="ARBA00022840"/>
    </source>
</evidence>
<dbReference type="InterPro" id="IPR005946">
    <property type="entry name" value="Rib-P_diPkinase"/>
</dbReference>
<evidence type="ECO:0000256" key="2">
    <source>
        <dbReference type="ARBA" id="ARBA00004996"/>
    </source>
</evidence>
<dbReference type="GO" id="GO:0016301">
    <property type="term" value="F:kinase activity"/>
    <property type="evidence" value="ECO:0007669"/>
    <property type="project" value="UniProtKB-KW"/>
</dbReference>
<evidence type="ECO:0000256" key="11">
    <source>
        <dbReference type="ARBA" id="ARBA00022777"/>
    </source>
</evidence>
<keyword evidence="11" id="KW-0418">Kinase</keyword>
<protein>
    <recommendedName>
        <fullName evidence="14">Ribose-phosphate pyrophosphokinase 1</fullName>
        <ecNumber evidence="4">2.7.6.1</ecNumber>
    </recommendedName>
    <alternativeName>
        <fullName evidence="16">Phosphoribosyl pyrophosphate synthase 1</fullName>
    </alternativeName>
</protein>
<dbReference type="Gene3D" id="3.40.50.2020">
    <property type="match status" value="4"/>
</dbReference>
<dbReference type="GO" id="GO:0006164">
    <property type="term" value="P:purine nucleotide biosynthetic process"/>
    <property type="evidence" value="ECO:0007669"/>
    <property type="project" value="TreeGrafter"/>
</dbReference>
<dbReference type="InterPro" id="IPR029099">
    <property type="entry name" value="Pribosyltran_N"/>
</dbReference>
<dbReference type="NCBIfam" id="TIGR01251">
    <property type="entry name" value="ribP_PPkin"/>
    <property type="match status" value="1"/>
</dbReference>
<dbReference type="EMBL" id="MU006571">
    <property type="protein sequence ID" value="KAF2747899.1"/>
    <property type="molecule type" value="Genomic_DNA"/>
</dbReference>
<dbReference type="EC" id="2.7.6.1" evidence="4"/>
<dbReference type="Pfam" id="PF14572">
    <property type="entry name" value="Pribosyl_synth"/>
    <property type="match status" value="1"/>
</dbReference>
<proteinExistence type="inferred from homology"/>
<feature type="domain" description="Ribose-phosphate pyrophosphokinase N-terminal" evidence="18">
    <location>
        <begin position="31"/>
        <end position="146"/>
    </location>
</feature>
<evidence type="ECO:0000256" key="15">
    <source>
        <dbReference type="ARBA" id="ARBA00049535"/>
    </source>
</evidence>
<feature type="compositionally biased region" description="Polar residues" evidence="17">
    <location>
        <begin position="279"/>
        <end position="297"/>
    </location>
</feature>
<dbReference type="PANTHER" id="PTHR10210">
    <property type="entry name" value="RIBOSE-PHOSPHATE DIPHOSPHOKINASE FAMILY MEMBER"/>
    <property type="match status" value="1"/>
</dbReference>
<dbReference type="GO" id="GO:0009156">
    <property type="term" value="P:ribonucleoside monophosphate biosynthetic process"/>
    <property type="evidence" value="ECO:0007669"/>
    <property type="project" value="InterPro"/>
</dbReference>
<feature type="compositionally biased region" description="Low complexity" evidence="17">
    <location>
        <begin position="298"/>
        <end position="311"/>
    </location>
</feature>
<evidence type="ECO:0000256" key="9">
    <source>
        <dbReference type="ARBA" id="ARBA00022727"/>
    </source>
</evidence>
<evidence type="ECO:0000256" key="16">
    <source>
        <dbReference type="ARBA" id="ARBA00077829"/>
    </source>
</evidence>
<feature type="region of interest" description="Disordered" evidence="17">
    <location>
        <begin position="259"/>
        <end position="347"/>
    </location>
</feature>
<name>A0A6A6VDQ8_9PLEO</name>
<evidence type="ECO:0000256" key="8">
    <source>
        <dbReference type="ARBA" id="ARBA00022723"/>
    </source>
</evidence>
<dbReference type="SMART" id="SM01400">
    <property type="entry name" value="Pribosyltran_N"/>
    <property type="match status" value="1"/>
</dbReference>
<evidence type="ECO:0000256" key="1">
    <source>
        <dbReference type="ARBA" id="ARBA00004496"/>
    </source>
</evidence>
<dbReference type="GO" id="GO:0004749">
    <property type="term" value="F:ribose phosphate diphosphokinase activity"/>
    <property type="evidence" value="ECO:0007669"/>
    <property type="project" value="UniProtKB-EC"/>
</dbReference>
<keyword evidence="5" id="KW-0963">Cytoplasm</keyword>
<comment type="pathway">
    <text evidence="2">Metabolic intermediate biosynthesis; 5-phospho-alpha-D-ribose 1-diphosphate biosynthesis; 5-phospho-alpha-D-ribose 1-diphosphate from D-ribose 5-phosphate (route I): step 1/1.</text>
</comment>
<evidence type="ECO:0000256" key="6">
    <source>
        <dbReference type="ARBA" id="ARBA00022553"/>
    </source>
</evidence>
<dbReference type="OrthoDB" id="413572at2759"/>
<dbReference type="PROSITE" id="PS00114">
    <property type="entry name" value="PRPP_SYNTHASE"/>
    <property type="match status" value="1"/>
</dbReference>